<evidence type="ECO:0000313" key="6">
    <source>
        <dbReference type="Proteomes" id="UP000095141"/>
    </source>
</evidence>
<sequence>MTAAAFDPQAGYVVTASTAFISFSDQTFATFYQPILGPVAFSFFYALKARLLPNPTIANRTLQSDLLAQVNAGSQQVLEALHRLEAVGLVQTYFQHDEIGDVYVYELQPTLTPEKFLADNLLSILLLEEVGDEAFERLTKQSRQYKLASSNTSLTNVSHNFFEEFHINSQSITETPQAILTARKQAPVEKQPQLTAGMSDDFDWSTLIHLLANQPIVSADLENNRDLILLEHQLYGIDAPTMKTLVLRSIDLQTNHFNPQKFKQIVASAYNIVYSSTTKVAEKEAPVTNKNSELTSKDQELLTTAKDYSPVEFLQVLKGQTGGYVTSGERHILTGLVAQEKLTQDAINILTWYVISDRGNATLTANFVDAIANNWLQHGVVNGEQAIVQLKTFNKQSQEKKMETKAPKKNKWRKTIKEPMPAWSKKDTSELMKKASSQEIAKLRERIANRKKK</sequence>
<feature type="compositionally biased region" description="Basic and acidic residues" evidence="2">
    <location>
        <begin position="397"/>
        <end position="406"/>
    </location>
</feature>
<dbReference type="InterPro" id="IPR058660">
    <property type="entry name" value="WHD_DnaB"/>
</dbReference>
<reference evidence="5 6" key="1">
    <citation type="submission" date="2016-08" db="EMBL/GenBank/DDBJ databases">
        <title>Probiotic bacterium isolated from chicken gut.</title>
        <authorList>
            <person name="Levy J.L."/>
            <person name="Hassan H.M."/>
            <person name="Mendoza M.A."/>
        </authorList>
    </citation>
    <scope>NUCLEOTIDE SEQUENCE [LARGE SCALE GENOMIC DNA]</scope>
    <source>
        <strain evidence="5 6">P43</strain>
    </source>
</reference>
<organism evidence="5 6">
    <name type="scientific">Limosilactobacillus reuteri</name>
    <name type="common">Lactobacillus reuteri</name>
    <dbReference type="NCBI Taxonomy" id="1598"/>
    <lineage>
        <taxon>Bacteria</taxon>
        <taxon>Bacillati</taxon>
        <taxon>Bacillota</taxon>
        <taxon>Bacilli</taxon>
        <taxon>Lactobacillales</taxon>
        <taxon>Lactobacillaceae</taxon>
        <taxon>Limosilactobacillus</taxon>
    </lineage>
</organism>
<proteinExistence type="inferred from homology"/>
<evidence type="ECO:0000313" key="5">
    <source>
        <dbReference type="EMBL" id="OCX46959.1"/>
    </source>
</evidence>
<dbReference type="Proteomes" id="UP000095141">
    <property type="component" value="Unassembled WGS sequence"/>
</dbReference>
<protein>
    <submittedName>
        <fullName evidence="5">Replication initiation and membrane attachment protein</fullName>
    </submittedName>
</protein>
<evidence type="ECO:0000256" key="1">
    <source>
        <dbReference type="ARBA" id="ARBA00093462"/>
    </source>
</evidence>
<feature type="region of interest" description="Disordered" evidence="2">
    <location>
        <begin position="397"/>
        <end position="431"/>
    </location>
</feature>
<comment type="caution">
    <text evidence="5">The sequence shown here is derived from an EMBL/GenBank/DDBJ whole genome shotgun (WGS) entry which is preliminary data.</text>
</comment>
<dbReference type="Pfam" id="PF07261">
    <property type="entry name" value="DnaB_2"/>
    <property type="match status" value="1"/>
</dbReference>
<gene>
    <name evidence="5" type="ORF">BFD03_08245</name>
</gene>
<evidence type="ECO:0000256" key="2">
    <source>
        <dbReference type="SAM" id="MobiDB-lite"/>
    </source>
</evidence>
<dbReference type="AlphaFoldDB" id="A0A1C2G621"/>
<feature type="domain" description="DnaB/C C-terminal" evidence="3">
    <location>
        <begin position="315"/>
        <end position="388"/>
    </location>
</feature>
<dbReference type="InterPro" id="IPR006343">
    <property type="entry name" value="DnaB/C_C"/>
</dbReference>
<feature type="domain" description="Replicative helicase loading/DNA remodeling protein DnaB N-terminal winged helix" evidence="4">
    <location>
        <begin position="18"/>
        <end position="245"/>
    </location>
</feature>
<name>A0A1C2G621_LIMRT</name>
<accession>A0A1C2G621</accession>
<dbReference type="EMBL" id="MCNS01000015">
    <property type="protein sequence ID" value="OCX46959.1"/>
    <property type="molecule type" value="Genomic_DNA"/>
</dbReference>
<evidence type="ECO:0000259" key="3">
    <source>
        <dbReference type="Pfam" id="PF07261"/>
    </source>
</evidence>
<dbReference type="Pfam" id="PF25888">
    <property type="entry name" value="WHD_DnaB"/>
    <property type="match status" value="1"/>
</dbReference>
<dbReference type="RefSeq" id="WP_066035882.1">
    <property type="nucleotide sequence ID" value="NZ_CP136906.1"/>
</dbReference>
<evidence type="ECO:0000259" key="4">
    <source>
        <dbReference type="Pfam" id="PF25888"/>
    </source>
</evidence>
<comment type="similarity">
    <text evidence="1">Belongs to the DnaB/DnaD family.</text>
</comment>